<keyword evidence="5" id="KW-1185">Reference proteome</keyword>
<evidence type="ECO:0000313" key="2">
    <source>
        <dbReference type="EMBL" id="CAF1337678.1"/>
    </source>
</evidence>
<dbReference type="InterPro" id="IPR046700">
    <property type="entry name" value="DUF6570"/>
</dbReference>
<dbReference type="Pfam" id="PF20209">
    <property type="entry name" value="DUF6570"/>
    <property type="match status" value="1"/>
</dbReference>
<name>A0A815GEV3_9BILA</name>
<evidence type="ECO:0000313" key="4">
    <source>
        <dbReference type="Proteomes" id="UP000663854"/>
    </source>
</evidence>
<evidence type="ECO:0000313" key="5">
    <source>
        <dbReference type="Proteomes" id="UP000663870"/>
    </source>
</evidence>
<dbReference type="EMBL" id="CAJNOL010004808">
    <property type="protein sequence ID" value="CAF1595107.1"/>
    <property type="molecule type" value="Genomic_DNA"/>
</dbReference>
<dbReference type="Proteomes" id="UP000663854">
    <property type="component" value="Unassembled WGS sequence"/>
</dbReference>
<dbReference type="EMBL" id="CAJNOH010003475">
    <property type="protein sequence ID" value="CAF1337678.1"/>
    <property type="molecule type" value="Genomic_DNA"/>
</dbReference>
<feature type="non-terminal residue" evidence="2">
    <location>
        <position position="182"/>
    </location>
</feature>
<dbReference type="AlphaFoldDB" id="A0A815GEV3"/>
<comment type="caution">
    <text evidence="2">The sequence shown here is derived from an EMBL/GenBank/DDBJ whole genome shotgun (WGS) entry which is preliminary data.</text>
</comment>
<proteinExistence type="predicted"/>
<reference evidence="2" key="1">
    <citation type="submission" date="2021-02" db="EMBL/GenBank/DDBJ databases">
        <authorList>
            <person name="Nowell W R."/>
        </authorList>
    </citation>
    <scope>NUCLEOTIDE SEQUENCE</scope>
</reference>
<dbReference type="Proteomes" id="UP000663870">
    <property type="component" value="Unassembled WGS sequence"/>
</dbReference>
<organism evidence="2 4">
    <name type="scientific">Rotaria sordida</name>
    <dbReference type="NCBI Taxonomy" id="392033"/>
    <lineage>
        <taxon>Eukaryota</taxon>
        <taxon>Metazoa</taxon>
        <taxon>Spiralia</taxon>
        <taxon>Gnathifera</taxon>
        <taxon>Rotifera</taxon>
        <taxon>Eurotatoria</taxon>
        <taxon>Bdelloidea</taxon>
        <taxon>Philodinida</taxon>
        <taxon>Philodinidae</taxon>
        <taxon>Rotaria</taxon>
    </lineage>
</organism>
<sequence length="182" mass="20331">MCTLCQKCHDALTKGHIPKFSAANDVWLGDVPAELQGLTIPEAKFISLYRHNSCVIKLHSPFHSVTTSQAALKGNCITFPQNIPNIVTSLPLVLDDLCDTLKVILVGARPPEHIHPRKILTVRKKKIIQALNWLKQHNVLYRNIEINLENIAQLPDDDVPESIMSAMEQKIGVEETDSERVG</sequence>
<evidence type="ECO:0000259" key="1">
    <source>
        <dbReference type="Pfam" id="PF20209"/>
    </source>
</evidence>
<accession>A0A815GEV3</accession>
<gene>
    <name evidence="3" type="ORF">JXQ802_LOCUS47644</name>
    <name evidence="2" type="ORF">PYM288_LOCUS31734</name>
</gene>
<evidence type="ECO:0000313" key="3">
    <source>
        <dbReference type="EMBL" id="CAF1595107.1"/>
    </source>
</evidence>
<feature type="domain" description="DUF6570" evidence="1">
    <location>
        <begin position="14"/>
        <end position="151"/>
    </location>
</feature>
<protein>
    <recommendedName>
        <fullName evidence="1">DUF6570 domain-containing protein</fullName>
    </recommendedName>
</protein>